<dbReference type="Proteomes" id="UP000507470">
    <property type="component" value="Unassembled WGS sequence"/>
</dbReference>
<sequence length="156" mass="17791">MDNIPEDFEPYFELFSHSSSSSSSRSNNDDDVCDQNVVLFDDRVKACLTCGVEQIYNRFSNGDEFECWNLGKTFHKLKPTPQKQQCTSTTIRGHQCTHGIMDNCTFCDNPLENGDSRITLGKKGCDIIIKISSDRQQEILTVPCPTVHHECRRELH</sequence>
<dbReference type="AlphaFoldDB" id="A0A6J8EW51"/>
<dbReference type="EMBL" id="CACVKT020010077">
    <property type="protein sequence ID" value="CAC5424838.1"/>
    <property type="molecule type" value="Genomic_DNA"/>
</dbReference>
<organism evidence="1 2">
    <name type="scientific">Mytilus coruscus</name>
    <name type="common">Sea mussel</name>
    <dbReference type="NCBI Taxonomy" id="42192"/>
    <lineage>
        <taxon>Eukaryota</taxon>
        <taxon>Metazoa</taxon>
        <taxon>Spiralia</taxon>
        <taxon>Lophotrochozoa</taxon>
        <taxon>Mollusca</taxon>
        <taxon>Bivalvia</taxon>
        <taxon>Autobranchia</taxon>
        <taxon>Pteriomorphia</taxon>
        <taxon>Mytilida</taxon>
        <taxon>Mytiloidea</taxon>
        <taxon>Mytilidae</taxon>
        <taxon>Mytilinae</taxon>
        <taxon>Mytilus</taxon>
    </lineage>
</organism>
<keyword evidence="2" id="KW-1185">Reference proteome</keyword>
<dbReference type="OrthoDB" id="6193428at2759"/>
<accession>A0A6J8EW51</accession>
<proteinExistence type="predicted"/>
<gene>
    <name evidence="1" type="ORF">MCOR_56710</name>
</gene>
<name>A0A6J8EW51_MYTCO</name>
<reference evidence="1 2" key="1">
    <citation type="submission" date="2020-06" db="EMBL/GenBank/DDBJ databases">
        <authorList>
            <person name="Li R."/>
            <person name="Bekaert M."/>
        </authorList>
    </citation>
    <scope>NUCLEOTIDE SEQUENCE [LARGE SCALE GENOMIC DNA]</scope>
    <source>
        <strain evidence="2">wild</strain>
    </source>
</reference>
<protein>
    <submittedName>
        <fullName evidence="1">Uncharacterized protein</fullName>
    </submittedName>
</protein>
<evidence type="ECO:0000313" key="2">
    <source>
        <dbReference type="Proteomes" id="UP000507470"/>
    </source>
</evidence>
<evidence type="ECO:0000313" key="1">
    <source>
        <dbReference type="EMBL" id="CAC5424838.1"/>
    </source>
</evidence>